<dbReference type="OrthoDB" id="9806785at2"/>
<dbReference type="PANTHER" id="PTHR10361">
    <property type="entry name" value="SODIUM-BILE ACID COTRANSPORTER"/>
    <property type="match status" value="1"/>
</dbReference>
<dbReference type="Gene3D" id="1.20.1530.20">
    <property type="match status" value="1"/>
</dbReference>
<evidence type="ECO:0000313" key="7">
    <source>
        <dbReference type="Proteomes" id="UP000317332"/>
    </source>
</evidence>
<dbReference type="InterPro" id="IPR038770">
    <property type="entry name" value="Na+/solute_symporter_sf"/>
</dbReference>
<feature type="transmembrane region" description="Helical" evidence="5">
    <location>
        <begin position="69"/>
        <end position="90"/>
    </location>
</feature>
<feature type="transmembrane region" description="Helical" evidence="5">
    <location>
        <begin position="262"/>
        <end position="281"/>
    </location>
</feature>
<evidence type="ECO:0000256" key="3">
    <source>
        <dbReference type="ARBA" id="ARBA00022989"/>
    </source>
</evidence>
<dbReference type="PANTHER" id="PTHR10361:SF24">
    <property type="entry name" value="P3 PROTEIN"/>
    <property type="match status" value="1"/>
</dbReference>
<dbReference type="RefSeq" id="WP_140988608.1">
    <property type="nucleotide sequence ID" value="NZ_VHIQ01000001.1"/>
</dbReference>
<proteinExistence type="predicted"/>
<dbReference type="AlphaFoldDB" id="A0A506PPU4"/>
<dbReference type="Pfam" id="PF01758">
    <property type="entry name" value="SBF"/>
    <property type="match status" value="1"/>
</dbReference>
<feature type="transmembrane region" description="Helical" evidence="5">
    <location>
        <begin position="180"/>
        <end position="198"/>
    </location>
</feature>
<evidence type="ECO:0000256" key="1">
    <source>
        <dbReference type="ARBA" id="ARBA00004141"/>
    </source>
</evidence>
<evidence type="ECO:0000256" key="2">
    <source>
        <dbReference type="ARBA" id="ARBA00022692"/>
    </source>
</evidence>
<dbReference type="Proteomes" id="UP000317332">
    <property type="component" value="Unassembled WGS sequence"/>
</dbReference>
<organism evidence="6 7">
    <name type="scientific">Paucihalobacter ruber</name>
    <dbReference type="NCBI Taxonomy" id="2567861"/>
    <lineage>
        <taxon>Bacteria</taxon>
        <taxon>Pseudomonadati</taxon>
        <taxon>Bacteroidota</taxon>
        <taxon>Flavobacteriia</taxon>
        <taxon>Flavobacteriales</taxon>
        <taxon>Flavobacteriaceae</taxon>
        <taxon>Paucihalobacter</taxon>
    </lineage>
</organism>
<comment type="caution">
    <text evidence="6">The sequence shown here is derived from an EMBL/GenBank/DDBJ whole genome shotgun (WGS) entry which is preliminary data.</text>
</comment>
<keyword evidence="4 5" id="KW-0472">Membrane</keyword>
<feature type="transmembrane region" description="Helical" evidence="5">
    <location>
        <begin position="233"/>
        <end position="256"/>
    </location>
</feature>
<sequence>MNYANILFEVFFPVALAVIMLGMGMNLVPNDFIRIVKYPKAILIGLTNQFVFLPCISFFLAIACNLSPLMAIGLMILASCPGGPTSNLITQICKGNVALSVTLTSVASVISVLTIPYVLSFSLEYFGSKSDSTIKLPILDTIIQIFGITVLPISIGMVVRRFKTKFAIKMEKTMRLASTLIFIAVFMTAVAVNFNLIGQAMREVGLVTLLLNILTLGLGFLTAKLFKLNFKMAISISIESGIQNGTLAFVIATTILRNTEMSIPTVAYVIWMYIISGILMWKLSKSSY</sequence>
<feature type="transmembrane region" description="Helical" evidence="5">
    <location>
        <begin position="41"/>
        <end position="63"/>
    </location>
</feature>
<reference evidence="6 7" key="1">
    <citation type="submission" date="2019-06" db="EMBL/GenBank/DDBJ databases">
        <title>Flavobacteriaceae Paucihalobacterium erythroidium CWB-1, complete genome.</title>
        <authorList>
            <person name="Wu S."/>
        </authorList>
    </citation>
    <scope>NUCLEOTIDE SEQUENCE [LARGE SCALE GENOMIC DNA]</scope>
    <source>
        <strain evidence="6 7">CWB-1</strain>
    </source>
</reference>
<keyword evidence="2 5" id="KW-0812">Transmembrane</keyword>
<gene>
    <name evidence="6" type="ORF">FJ651_01425</name>
</gene>
<accession>A0A506PPU4</accession>
<feature type="transmembrane region" description="Helical" evidence="5">
    <location>
        <begin position="204"/>
        <end position="226"/>
    </location>
</feature>
<dbReference type="GO" id="GO:0016020">
    <property type="term" value="C:membrane"/>
    <property type="evidence" value="ECO:0007669"/>
    <property type="project" value="UniProtKB-SubCell"/>
</dbReference>
<feature type="transmembrane region" description="Helical" evidence="5">
    <location>
        <begin position="6"/>
        <end position="29"/>
    </location>
</feature>
<dbReference type="InterPro" id="IPR002657">
    <property type="entry name" value="BilAc:Na_symport/Acr3"/>
</dbReference>
<feature type="transmembrane region" description="Helical" evidence="5">
    <location>
        <begin position="97"/>
        <end position="118"/>
    </location>
</feature>
<dbReference type="InterPro" id="IPR004710">
    <property type="entry name" value="Bilac:Na_transpt"/>
</dbReference>
<evidence type="ECO:0000256" key="5">
    <source>
        <dbReference type="SAM" id="Phobius"/>
    </source>
</evidence>
<keyword evidence="7" id="KW-1185">Reference proteome</keyword>
<dbReference type="EMBL" id="VHIQ01000001">
    <property type="protein sequence ID" value="TPV35598.1"/>
    <property type="molecule type" value="Genomic_DNA"/>
</dbReference>
<feature type="transmembrane region" description="Helical" evidence="5">
    <location>
        <begin position="138"/>
        <end position="159"/>
    </location>
</feature>
<comment type="subcellular location">
    <subcellularLocation>
        <location evidence="1">Membrane</location>
        <topology evidence="1">Multi-pass membrane protein</topology>
    </subcellularLocation>
</comment>
<evidence type="ECO:0000313" key="6">
    <source>
        <dbReference type="EMBL" id="TPV35598.1"/>
    </source>
</evidence>
<protein>
    <submittedName>
        <fullName evidence="6">Bile acid:sodium symporter family protein</fullName>
    </submittedName>
</protein>
<name>A0A506PPU4_9FLAO</name>
<evidence type="ECO:0000256" key="4">
    <source>
        <dbReference type="ARBA" id="ARBA00023136"/>
    </source>
</evidence>
<keyword evidence="3 5" id="KW-1133">Transmembrane helix</keyword>